<feature type="transmembrane region" description="Helical" evidence="1">
    <location>
        <begin position="198"/>
        <end position="218"/>
    </location>
</feature>
<name>A0A848IQI8_9BURK</name>
<dbReference type="GO" id="GO:0034220">
    <property type="term" value="P:monoatomic ion transmembrane transport"/>
    <property type="evidence" value="ECO:0007669"/>
    <property type="project" value="UniProtKB-KW"/>
</dbReference>
<dbReference type="SUPFAM" id="SSF81324">
    <property type="entry name" value="Voltage-gated potassium channels"/>
    <property type="match status" value="1"/>
</dbReference>
<proteinExistence type="predicted"/>
<gene>
    <name evidence="3" type="ORF">HHL24_29625</name>
</gene>
<accession>A0A848IQI8</accession>
<dbReference type="AlphaFoldDB" id="A0A848IQI8"/>
<feature type="transmembrane region" description="Helical" evidence="1">
    <location>
        <begin position="128"/>
        <end position="149"/>
    </location>
</feature>
<dbReference type="RefSeq" id="WP_169488889.1">
    <property type="nucleotide sequence ID" value="NZ_JABBGJ010000036.1"/>
</dbReference>
<keyword evidence="3" id="KW-0407">Ion channel</keyword>
<dbReference type="EMBL" id="JABBGJ010000036">
    <property type="protein sequence ID" value="NMM02074.1"/>
    <property type="molecule type" value="Genomic_DNA"/>
</dbReference>
<keyword evidence="3" id="KW-0406">Ion transport</keyword>
<keyword evidence="1" id="KW-1133">Transmembrane helix</keyword>
<sequence length="232" mass="24868">MRLRRRHDRTGALRIGSMALLLCLLVLDVFVVPFAVAPDDLYVRTARDVLLSLILLSGIAAVSDHRRAYIVVALAAGVAISIRCTSWLFPLDTIPGLLDVTALLSLAILGVVVGIKVFGTGRATFDRILGAVALYILIGVVWAEAYQLVNSHLPAAYAGIARGNAQGDRATWIYFSFVTLTTVGYGDITPVAHIARSFAILEALIGQLYPAIVLARLVSLHVADDDSRTSSS</sequence>
<feature type="transmembrane region" description="Helical" evidence="1">
    <location>
        <begin position="69"/>
        <end position="89"/>
    </location>
</feature>
<feature type="transmembrane region" description="Helical" evidence="1">
    <location>
        <begin position="41"/>
        <end position="62"/>
    </location>
</feature>
<organism evidence="3 4">
    <name type="scientific">Paraburkholderia polaris</name>
    <dbReference type="NCBI Taxonomy" id="2728848"/>
    <lineage>
        <taxon>Bacteria</taxon>
        <taxon>Pseudomonadati</taxon>
        <taxon>Pseudomonadota</taxon>
        <taxon>Betaproteobacteria</taxon>
        <taxon>Burkholderiales</taxon>
        <taxon>Burkholderiaceae</taxon>
        <taxon>Paraburkholderia</taxon>
    </lineage>
</organism>
<comment type="caution">
    <text evidence="3">The sequence shown here is derived from an EMBL/GenBank/DDBJ whole genome shotgun (WGS) entry which is preliminary data.</text>
</comment>
<evidence type="ECO:0000259" key="2">
    <source>
        <dbReference type="Pfam" id="PF07885"/>
    </source>
</evidence>
<evidence type="ECO:0000313" key="4">
    <source>
        <dbReference type="Proteomes" id="UP000544134"/>
    </source>
</evidence>
<reference evidence="3 4" key="1">
    <citation type="submission" date="2020-04" db="EMBL/GenBank/DDBJ databases">
        <title>Paraburkholderia sp. RP-4-7 isolated from soil.</title>
        <authorList>
            <person name="Dahal R.H."/>
        </authorList>
    </citation>
    <scope>NUCLEOTIDE SEQUENCE [LARGE SCALE GENOMIC DNA]</scope>
    <source>
        <strain evidence="3 4">RP-4-7</strain>
    </source>
</reference>
<protein>
    <submittedName>
        <fullName evidence="3">Two pore domain potassium channel family protein</fullName>
    </submittedName>
</protein>
<dbReference type="Pfam" id="PF07885">
    <property type="entry name" value="Ion_trans_2"/>
    <property type="match status" value="1"/>
</dbReference>
<evidence type="ECO:0000313" key="3">
    <source>
        <dbReference type="EMBL" id="NMM02074.1"/>
    </source>
</evidence>
<dbReference type="Proteomes" id="UP000544134">
    <property type="component" value="Unassembled WGS sequence"/>
</dbReference>
<feature type="transmembrane region" description="Helical" evidence="1">
    <location>
        <begin position="101"/>
        <end position="119"/>
    </location>
</feature>
<keyword evidence="1" id="KW-0472">Membrane</keyword>
<keyword evidence="1" id="KW-0812">Transmembrane</keyword>
<feature type="transmembrane region" description="Helical" evidence="1">
    <location>
        <begin position="12"/>
        <end position="35"/>
    </location>
</feature>
<dbReference type="Gene3D" id="1.10.287.70">
    <property type="match status" value="1"/>
</dbReference>
<keyword evidence="3" id="KW-0813">Transport</keyword>
<keyword evidence="4" id="KW-1185">Reference proteome</keyword>
<feature type="transmembrane region" description="Helical" evidence="1">
    <location>
        <begin position="169"/>
        <end position="186"/>
    </location>
</feature>
<evidence type="ECO:0000256" key="1">
    <source>
        <dbReference type="SAM" id="Phobius"/>
    </source>
</evidence>
<dbReference type="InterPro" id="IPR013099">
    <property type="entry name" value="K_chnl_dom"/>
</dbReference>
<feature type="domain" description="Potassium channel" evidence="2">
    <location>
        <begin position="165"/>
        <end position="219"/>
    </location>
</feature>